<protein>
    <submittedName>
        <fullName evidence="2">Uncharacterized protein</fullName>
    </submittedName>
</protein>
<dbReference type="EMBL" id="BAAADA010000126">
    <property type="protein sequence ID" value="GAA0487316.1"/>
    <property type="molecule type" value="Genomic_DNA"/>
</dbReference>
<sequence length="143" mass="17046">MATWDLFSDGLFTDLIKYNKIDQAEKELTHLETAIARYKKELKDVQMETDLTYEELGEMHRFFDIFFDNIFSDWSTKETIGRNIDMLNELYYEVKNIQKPFRATTVQSQLKSKSLNTTIKKSFVKHSANRESQHLFYIKSRLL</sequence>
<evidence type="ECO:0000256" key="1">
    <source>
        <dbReference type="SAM" id="Coils"/>
    </source>
</evidence>
<evidence type="ECO:0000313" key="3">
    <source>
        <dbReference type="Proteomes" id="UP001410648"/>
    </source>
</evidence>
<proteinExistence type="predicted"/>
<feature type="coiled-coil region" evidence="1">
    <location>
        <begin position="21"/>
        <end position="48"/>
    </location>
</feature>
<dbReference type="RefSeq" id="WP_346024900.1">
    <property type="nucleotide sequence ID" value="NZ_BAAADA010000126.1"/>
</dbReference>
<name>A0ABP3KZ75_9LACT</name>
<comment type="caution">
    <text evidence="2">The sequence shown here is derived from an EMBL/GenBank/DDBJ whole genome shotgun (WGS) entry which is preliminary data.</text>
</comment>
<keyword evidence="1" id="KW-0175">Coiled coil</keyword>
<organism evidence="2 3">
    <name type="scientific">Alkalibacterium indicireducens</name>
    <dbReference type="NCBI Taxonomy" id="398758"/>
    <lineage>
        <taxon>Bacteria</taxon>
        <taxon>Bacillati</taxon>
        <taxon>Bacillota</taxon>
        <taxon>Bacilli</taxon>
        <taxon>Lactobacillales</taxon>
        <taxon>Carnobacteriaceae</taxon>
        <taxon>Alkalibacterium</taxon>
    </lineage>
</organism>
<dbReference type="Proteomes" id="UP001410648">
    <property type="component" value="Unassembled WGS sequence"/>
</dbReference>
<keyword evidence="3" id="KW-1185">Reference proteome</keyword>
<evidence type="ECO:0000313" key="2">
    <source>
        <dbReference type="EMBL" id="GAA0487316.1"/>
    </source>
</evidence>
<gene>
    <name evidence="2" type="ORF">GCM10008936_14850</name>
</gene>
<accession>A0ABP3KZ75</accession>
<reference evidence="3" key="1">
    <citation type="journal article" date="2019" name="Int. J. Syst. Evol. Microbiol.">
        <title>The Global Catalogue of Microorganisms (GCM) 10K type strain sequencing project: providing services to taxonomists for standard genome sequencing and annotation.</title>
        <authorList>
            <consortium name="The Broad Institute Genomics Platform"/>
            <consortium name="The Broad Institute Genome Sequencing Center for Infectious Disease"/>
            <person name="Wu L."/>
            <person name="Ma J."/>
        </authorList>
    </citation>
    <scope>NUCLEOTIDE SEQUENCE [LARGE SCALE GENOMIC DNA]</scope>
    <source>
        <strain evidence="3">JCM 14232</strain>
    </source>
</reference>